<dbReference type="AlphaFoldDB" id="A0A218PA21"/>
<keyword evidence="2" id="KW-1185">Reference proteome</keyword>
<dbReference type="EMBL" id="CP015102">
    <property type="protein sequence ID" value="ASJ07618.1"/>
    <property type="molecule type" value="Genomic_DNA"/>
</dbReference>
<protein>
    <submittedName>
        <fullName evidence="1">Uncharacterized protein</fullName>
    </submittedName>
</protein>
<gene>
    <name evidence="1" type="ORF">A3L08_01865</name>
</gene>
<accession>A0A218PA21</accession>
<sequence>MTAKDWKRRLREEGYIELDGLRIELSLDNTFLDLDYIPRVLVYSEETGRWHVLRNHIPKGKTLEESWDNAVKVLEEIAEGRVRPDLGEPRVEERLVSVLRELEGSL</sequence>
<reference evidence="1 2" key="1">
    <citation type="submission" date="2016-04" db="EMBL/GenBank/DDBJ databases">
        <title>Complete genome sequence of Thermococcus pacificus type strain P4.</title>
        <authorList>
            <person name="Oger P.M."/>
        </authorList>
    </citation>
    <scope>NUCLEOTIDE SEQUENCE [LARGE SCALE GENOMIC DNA]</scope>
    <source>
        <strain evidence="1 2">P-4</strain>
    </source>
</reference>
<dbReference type="OrthoDB" id="85230at2157"/>
<organism evidence="1 2">
    <name type="scientific">Thermococcus pacificus</name>
    <dbReference type="NCBI Taxonomy" id="71998"/>
    <lineage>
        <taxon>Archaea</taxon>
        <taxon>Methanobacteriati</taxon>
        <taxon>Methanobacteriota</taxon>
        <taxon>Thermococci</taxon>
        <taxon>Thermococcales</taxon>
        <taxon>Thermococcaceae</taxon>
        <taxon>Thermococcus</taxon>
    </lineage>
</organism>
<evidence type="ECO:0000313" key="1">
    <source>
        <dbReference type="EMBL" id="ASJ07618.1"/>
    </source>
</evidence>
<dbReference type="Proteomes" id="UP000197418">
    <property type="component" value="Chromosome"/>
</dbReference>
<name>A0A218PA21_9EURY</name>
<evidence type="ECO:0000313" key="2">
    <source>
        <dbReference type="Proteomes" id="UP000197418"/>
    </source>
</evidence>
<dbReference type="KEGG" id="tpaf:A3L08_01865"/>
<proteinExistence type="predicted"/>